<reference evidence="4 5" key="1">
    <citation type="submission" date="2020-02" db="EMBL/GenBank/DDBJ databases">
        <title>Pelistega sp. NLN82 were isolated from wild rodents of the Hainan Island.</title>
        <authorList>
            <person name="Niu N."/>
            <person name="Zhou J."/>
        </authorList>
    </citation>
    <scope>NUCLEOTIDE SEQUENCE [LARGE SCALE GENOMIC DNA]</scope>
    <source>
        <strain evidence="4 5">NLN82</strain>
    </source>
</reference>
<dbReference type="SUPFAM" id="SSF51735">
    <property type="entry name" value="NAD(P)-binding Rossmann-fold domains"/>
    <property type="match status" value="1"/>
</dbReference>
<accession>A0A6L9Y4M6</accession>
<evidence type="ECO:0000256" key="3">
    <source>
        <dbReference type="RuleBase" id="RU000363"/>
    </source>
</evidence>
<dbReference type="GO" id="GO:0016491">
    <property type="term" value="F:oxidoreductase activity"/>
    <property type="evidence" value="ECO:0007669"/>
    <property type="project" value="UniProtKB-KW"/>
</dbReference>
<dbReference type="Pfam" id="PF00106">
    <property type="entry name" value="adh_short"/>
    <property type="match status" value="1"/>
</dbReference>
<evidence type="ECO:0000256" key="1">
    <source>
        <dbReference type="ARBA" id="ARBA00006484"/>
    </source>
</evidence>
<keyword evidence="5" id="KW-1185">Reference proteome</keyword>
<evidence type="ECO:0000313" key="4">
    <source>
        <dbReference type="EMBL" id="NEN75422.1"/>
    </source>
</evidence>
<organism evidence="4 5">
    <name type="scientific">Pelistega ratti</name>
    <dbReference type="NCBI Taxonomy" id="2652177"/>
    <lineage>
        <taxon>Bacteria</taxon>
        <taxon>Pseudomonadati</taxon>
        <taxon>Pseudomonadota</taxon>
        <taxon>Betaproteobacteria</taxon>
        <taxon>Burkholderiales</taxon>
        <taxon>Alcaligenaceae</taxon>
        <taxon>Pelistega</taxon>
    </lineage>
</organism>
<dbReference type="InterPro" id="IPR036291">
    <property type="entry name" value="NAD(P)-bd_dom_sf"/>
</dbReference>
<evidence type="ECO:0000256" key="2">
    <source>
        <dbReference type="ARBA" id="ARBA00023002"/>
    </source>
</evidence>
<dbReference type="EMBL" id="JAAGYR010000005">
    <property type="protein sequence ID" value="NEN75422.1"/>
    <property type="molecule type" value="Genomic_DNA"/>
</dbReference>
<dbReference type="InterPro" id="IPR002347">
    <property type="entry name" value="SDR_fam"/>
</dbReference>
<sequence length="283" mass="30438">MTMKTYLITGASGGLGLELVKTALNDGHHVIAAVRNPDSLAELVKSYPEQLTTERFDAADTAQFQVLADKYPQVDVLINNAGGSVLGAMEELTNEQVEQQLTLNLRTPIYLTRAFLPAMRAKQSGVLVYITSIGGRVGFASGVMYHAAKFGLEGFAEALAQEVAEFGIKTVIVEPGSMKTRFVANVNWAAQSETYHSGTTVGKMRDYIQNYGEDSIAGDPVKIARAVIDLTIVDTPPLRTALGTDTYAVLEQAYAKHAADLKAQETLAKSVAFEGKVGFMPNS</sequence>
<name>A0A6L9Y4M6_9BURK</name>
<comment type="similarity">
    <text evidence="1 3">Belongs to the short-chain dehydrogenases/reductases (SDR) family.</text>
</comment>
<dbReference type="PRINTS" id="PR00081">
    <property type="entry name" value="GDHRDH"/>
</dbReference>
<comment type="caution">
    <text evidence="4">The sequence shown here is derived from an EMBL/GenBank/DDBJ whole genome shotgun (WGS) entry which is preliminary data.</text>
</comment>
<evidence type="ECO:0000313" key="5">
    <source>
        <dbReference type="Proteomes" id="UP000477651"/>
    </source>
</evidence>
<dbReference type="PANTHER" id="PTHR43976:SF16">
    <property type="entry name" value="SHORT-CHAIN DEHYDROGENASE_REDUCTASE FAMILY PROTEIN"/>
    <property type="match status" value="1"/>
</dbReference>
<proteinExistence type="inferred from homology"/>
<gene>
    <name evidence="4" type="ORF">F9B74_03655</name>
</gene>
<dbReference type="AlphaFoldDB" id="A0A6L9Y4M6"/>
<protein>
    <submittedName>
        <fullName evidence="4">SDR family NAD(P)-dependent oxidoreductase</fullName>
    </submittedName>
</protein>
<dbReference type="PRINTS" id="PR00080">
    <property type="entry name" value="SDRFAMILY"/>
</dbReference>
<dbReference type="Gene3D" id="3.40.50.720">
    <property type="entry name" value="NAD(P)-binding Rossmann-like Domain"/>
    <property type="match status" value="1"/>
</dbReference>
<dbReference type="PANTHER" id="PTHR43976">
    <property type="entry name" value="SHORT CHAIN DEHYDROGENASE"/>
    <property type="match status" value="1"/>
</dbReference>
<keyword evidence="2" id="KW-0560">Oxidoreductase</keyword>
<dbReference type="InterPro" id="IPR051911">
    <property type="entry name" value="SDR_oxidoreductase"/>
</dbReference>
<dbReference type="Proteomes" id="UP000477651">
    <property type="component" value="Unassembled WGS sequence"/>
</dbReference>